<dbReference type="Gene3D" id="3.40.190.150">
    <property type="entry name" value="Bordetella uptake gene, domain 1"/>
    <property type="match status" value="1"/>
</dbReference>
<evidence type="ECO:0000313" key="2">
    <source>
        <dbReference type="Proteomes" id="UP000592181"/>
    </source>
</evidence>
<gene>
    <name evidence="1" type="ORF">BJY28_001193</name>
</gene>
<comment type="caution">
    <text evidence="1">The sequence shown here is derived from an EMBL/GenBank/DDBJ whole genome shotgun (WGS) entry which is preliminary data.</text>
</comment>
<sequence length="90" mass="10417">MPTATEQGLPVEVYQYRFMTVPKGTPQEVQDRLAEGMEETFATSEYQEFNEQNSLTPMEITGEEVVEQLELDNQRYADLIEKYDLDMGTE</sequence>
<keyword evidence="2" id="KW-1185">Reference proteome</keyword>
<evidence type="ECO:0000313" key="1">
    <source>
        <dbReference type="EMBL" id="NYG36724.1"/>
    </source>
</evidence>
<keyword evidence="1" id="KW-0675">Receptor</keyword>
<name>A0A852X8S2_9MICO</name>
<dbReference type="Proteomes" id="UP000592181">
    <property type="component" value="Unassembled WGS sequence"/>
</dbReference>
<dbReference type="InterPro" id="IPR042100">
    <property type="entry name" value="Bug_dom1"/>
</dbReference>
<protein>
    <submittedName>
        <fullName evidence="1">Tripartite-type tricarboxylate transporter receptor subunit TctC</fullName>
    </submittedName>
</protein>
<dbReference type="AlphaFoldDB" id="A0A852X8S2"/>
<reference evidence="1 2" key="1">
    <citation type="submission" date="2020-07" db="EMBL/GenBank/DDBJ databases">
        <title>Sequencing the genomes of 1000 actinobacteria strains.</title>
        <authorList>
            <person name="Klenk H.-P."/>
        </authorList>
    </citation>
    <scope>NUCLEOTIDE SEQUENCE [LARGE SCALE GENOMIC DNA]</scope>
    <source>
        <strain evidence="1 2">DSM 24723</strain>
    </source>
</reference>
<dbReference type="EMBL" id="JACBZX010000001">
    <property type="protein sequence ID" value="NYG36724.1"/>
    <property type="molecule type" value="Genomic_DNA"/>
</dbReference>
<accession>A0A852X8S2</accession>
<proteinExistence type="predicted"/>
<organism evidence="1 2">
    <name type="scientific">Janibacter alkaliphilus</name>
    <dbReference type="NCBI Taxonomy" id="1069963"/>
    <lineage>
        <taxon>Bacteria</taxon>
        <taxon>Bacillati</taxon>
        <taxon>Actinomycetota</taxon>
        <taxon>Actinomycetes</taxon>
        <taxon>Micrococcales</taxon>
        <taxon>Intrasporangiaceae</taxon>
        <taxon>Janibacter</taxon>
    </lineage>
</organism>